<organism evidence="2 3">
    <name type="scientific">Caminibacter pacificus</name>
    <dbReference type="NCBI Taxonomy" id="1424653"/>
    <lineage>
        <taxon>Bacteria</taxon>
        <taxon>Pseudomonadati</taxon>
        <taxon>Campylobacterota</taxon>
        <taxon>Epsilonproteobacteria</taxon>
        <taxon>Nautiliales</taxon>
        <taxon>Nautiliaceae</taxon>
        <taxon>Caminibacter</taxon>
    </lineage>
</organism>
<dbReference type="RefSeq" id="WP_123352432.1">
    <property type="nucleotide sequence ID" value="NZ_CP027432.2"/>
</dbReference>
<evidence type="ECO:0000313" key="1">
    <source>
        <dbReference type="EMBL" id="QCI27777.1"/>
    </source>
</evidence>
<reference evidence="1" key="3">
    <citation type="submission" date="2019-06" db="EMBL/GenBank/DDBJ databases">
        <title>A comparative analysis of the Nautiliaceae.</title>
        <authorList>
            <person name="Grosche A."/>
            <person name="Smedile F."/>
            <person name="Vetriani C."/>
        </authorList>
    </citation>
    <scope>NUCLEOTIDE SEQUENCE</scope>
    <source>
        <strain evidence="1">TB6</strain>
    </source>
</reference>
<name>A0AAJ4RCS7_9BACT</name>
<protein>
    <submittedName>
        <fullName evidence="2">Uncharacterized protein</fullName>
    </submittedName>
</protein>
<dbReference type="EMBL" id="CP027432">
    <property type="protein sequence ID" value="QCI27777.1"/>
    <property type="molecule type" value="Genomic_DNA"/>
</dbReference>
<evidence type="ECO:0000313" key="3">
    <source>
        <dbReference type="Proteomes" id="UP000272781"/>
    </source>
</evidence>
<accession>A0AAJ4RCS7</accession>
<proteinExistence type="predicted"/>
<gene>
    <name evidence="1" type="ORF">C6V80_01985</name>
    <name evidence="2" type="ORF">EDC58_1031</name>
</gene>
<keyword evidence="4" id="KW-1185">Reference proteome</keyword>
<reference evidence="4" key="1">
    <citation type="submission" date="2018-03" db="EMBL/GenBank/DDBJ databases">
        <title>A comparative analysis of the Nautiliaceae.</title>
        <authorList>
            <person name="Grosche A."/>
            <person name="Smedile F."/>
            <person name="Vetriani C."/>
        </authorList>
    </citation>
    <scope>NUCLEOTIDE SEQUENCE [LARGE SCALE GENOMIC DNA]</scope>
    <source>
        <strain evidence="4">TB6</strain>
    </source>
</reference>
<dbReference type="Proteomes" id="UP000272781">
    <property type="component" value="Unassembled WGS sequence"/>
</dbReference>
<dbReference type="EMBL" id="RJVK01000002">
    <property type="protein sequence ID" value="ROR40048.1"/>
    <property type="molecule type" value="Genomic_DNA"/>
</dbReference>
<reference evidence="2 3" key="2">
    <citation type="submission" date="2018-11" db="EMBL/GenBank/DDBJ databases">
        <title>Genomic Encyclopedia of Type Strains, Phase IV (KMG-IV): sequencing the most valuable type-strain genomes for metagenomic binning, comparative biology and taxonomic classification.</title>
        <authorList>
            <person name="Goeker M."/>
        </authorList>
    </citation>
    <scope>NUCLEOTIDE SEQUENCE [LARGE SCALE GENOMIC DNA]</scope>
    <source>
        <strain evidence="2 3">DSM 27783</strain>
    </source>
</reference>
<dbReference type="Proteomes" id="UP000298805">
    <property type="component" value="Chromosome"/>
</dbReference>
<dbReference type="AlphaFoldDB" id="A0AAJ4RCS7"/>
<evidence type="ECO:0000313" key="2">
    <source>
        <dbReference type="EMBL" id="ROR40048.1"/>
    </source>
</evidence>
<evidence type="ECO:0000313" key="4">
    <source>
        <dbReference type="Proteomes" id="UP000298805"/>
    </source>
</evidence>
<sequence length="113" mass="13067">MKTERFIFILLFCCSVNLHAISPYVKGYRLYIRYVKHIPKYGIKAPELLKKLHIRSSQQLHQLIQSGKIVEEVAKFNPNAAKGIEKILKKGKEKELEVFLNEVMKGRIPLGCN</sequence>